<keyword evidence="2" id="KW-1133">Transmembrane helix</keyword>
<keyword evidence="4" id="KW-1185">Reference proteome</keyword>
<proteinExistence type="predicted"/>
<sequence length="307" mass="32423">MSDHFNRPQGGDDPLADRLRAFGSETAHSAQLPPVDEIHRGGDRRRRNQRIVVGAATLAVAAVIGGTVVASQMVGRGDETLLPATQTPTPTQSATPTQTASEPVPTLTVTSTPTQEATASTAASVPTATVTQDSPTYPGTRTDVVAGSSSFVLPEGWTATARDSDLGHIDRPDAKVHSLCLRDGTPRPTDIACDISIEVGETLLGAEGQRVWEPGQVDGWSDNSGATVCPGKDDGEDYMVGGVKPTKSFADVGAKTAEKYTYAMPCQSGLTFTVTQHWLPTSHIRITDYLANDRTEDILGSFRFTGS</sequence>
<keyword evidence="2" id="KW-0472">Membrane</keyword>
<protein>
    <submittedName>
        <fullName evidence="3">Uncharacterized protein</fullName>
    </submittedName>
</protein>
<evidence type="ECO:0000313" key="4">
    <source>
        <dbReference type="Proteomes" id="UP000030002"/>
    </source>
</evidence>
<accession>A0A0A0JBS8</accession>
<keyword evidence="2" id="KW-0812">Transmembrane</keyword>
<dbReference type="STRING" id="1385520.N802_12980"/>
<feature type="compositionally biased region" description="Low complexity" evidence="1">
    <location>
        <begin position="80"/>
        <end position="131"/>
    </location>
</feature>
<evidence type="ECO:0000313" key="3">
    <source>
        <dbReference type="EMBL" id="KGN34269.1"/>
    </source>
</evidence>
<feature type="region of interest" description="Disordered" evidence="1">
    <location>
        <begin position="80"/>
        <end position="140"/>
    </location>
</feature>
<reference evidence="3 4" key="1">
    <citation type="submission" date="2013-08" db="EMBL/GenBank/DDBJ databases">
        <title>The genome sequence of Knoellia sinensis.</title>
        <authorList>
            <person name="Zhu W."/>
            <person name="Wang G."/>
        </authorList>
    </citation>
    <scope>NUCLEOTIDE SEQUENCE [LARGE SCALE GENOMIC DNA]</scope>
    <source>
        <strain evidence="3 4">KCTC 19936</strain>
    </source>
</reference>
<feature type="transmembrane region" description="Helical" evidence="2">
    <location>
        <begin position="51"/>
        <end position="74"/>
    </location>
</feature>
<feature type="region of interest" description="Disordered" evidence="1">
    <location>
        <begin position="24"/>
        <end position="45"/>
    </location>
</feature>
<organism evidence="3 4">
    <name type="scientific">Knoellia sinensis KCTC 19936</name>
    <dbReference type="NCBI Taxonomy" id="1385520"/>
    <lineage>
        <taxon>Bacteria</taxon>
        <taxon>Bacillati</taxon>
        <taxon>Actinomycetota</taxon>
        <taxon>Actinomycetes</taxon>
        <taxon>Micrococcales</taxon>
        <taxon>Intrasporangiaceae</taxon>
        <taxon>Knoellia</taxon>
    </lineage>
</organism>
<evidence type="ECO:0000256" key="1">
    <source>
        <dbReference type="SAM" id="MobiDB-lite"/>
    </source>
</evidence>
<dbReference type="RefSeq" id="WP_052109406.1">
    <property type="nucleotide sequence ID" value="NZ_AVPJ01000002.1"/>
</dbReference>
<gene>
    <name evidence="3" type="ORF">N802_12980</name>
</gene>
<dbReference type="EMBL" id="AVPJ01000002">
    <property type="protein sequence ID" value="KGN34269.1"/>
    <property type="molecule type" value="Genomic_DNA"/>
</dbReference>
<dbReference type="OrthoDB" id="9829350at2"/>
<evidence type="ECO:0000256" key="2">
    <source>
        <dbReference type="SAM" id="Phobius"/>
    </source>
</evidence>
<dbReference type="AlphaFoldDB" id="A0A0A0JBS8"/>
<name>A0A0A0JBS8_9MICO</name>
<comment type="caution">
    <text evidence="3">The sequence shown here is derived from an EMBL/GenBank/DDBJ whole genome shotgun (WGS) entry which is preliminary data.</text>
</comment>
<dbReference type="Proteomes" id="UP000030002">
    <property type="component" value="Unassembled WGS sequence"/>
</dbReference>